<name>A0AAD5QUB6_PARTN</name>
<keyword evidence="3" id="KW-1185">Reference proteome</keyword>
<sequence>MHDNSFKNQNCRSGGVCKYGIDTMMAYVTARPTTRKLNTWNKRRSKCTRGQLPALSSLSPSPYPPAR</sequence>
<dbReference type="Proteomes" id="UP001196413">
    <property type="component" value="Unassembled WGS sequence"/>
</dbReference>
<evidence type="ECO:0000313" key="3">
    <source>
        <dbReference type="Proteomes" id="UP001196413"/>
    </source>
</evidence>
<proteinExistence type="predicted"/>
<dbReference type="AlphaFoldDB" id="A0AAD5QUB6"/>
<evidence type="ECO:0000313" key="2">
    <source>
        <dbReference type="EMBL" id="KAJ1361824.1"/>
    </source>
</evidence>
<gene>
    <name evidence="2" type="ORF">KIN20_021174</name>
</gene>
<protein>
    <submittedName>
        <fullName evidence="2">Uncharacterized protein</fullName>
    </submittedName>
</protein>
<accession>A0AAD5QUB6</accession>
<organism evidence="2 3">
    <name type="scientific">Parelaphostrongylus tenuis</name>
    <name type="common">Meningeal worm</name>
    <dbReference type="NCBI Taxonomy" id="148309"/>
    <lineage>
        <taxon>Eukaryota</taxon>
        <taxon>Metazoa</taxon>
        <taxon>Ecdysozoa</taxon>
        <taxon>Nematoda</taxon>
        <taxon>Chromadorea</taxon>
        <taxon>Rhabditida</taxon>
        <taxon>Rhabditina</taxon>
        <taxon>Rhabditomorpha</taxon>
        <taxon>Strongyloidea</taxon>
        <taxon>Metastrongylidae</taxon>
        <taxon>Parelaphostrongylus</taxon>
    </lineage>
</organism>
<reference evidence="2" key="1">
    <citation type="submission" date="2021-06" db="EMBL/GenBank/DDBJ databases">
        <title>Parelaphostrongylus tenuis whole genome reference sequence.</title>
        <authorList>
            <person name="Garwood T.J."/>
            <person name="Larsen P.A."/>
            <person name="Fountain-Jones N.M."/>
            <person name="Garbe J.R."/>
            <person name="Macchietto M.G."/>
            <person name="Kania S.A."/>
            <person name="Gerhold R.W."/>
            <person name="Richards J.E."/>
            <person name="Wolf T.M."/>
        </authorList>
    </citation>
    <scope>NUCLEOTIDE SEQUENCE</scope>
    <source>
        <strain evidence="2">MNPRO001-30</strain>
        <tissue evidence="2">Meninges</tissue>
    </source>
</reference>
<feature type="region of interest" description="Disordered" evidence="1">
    <location>
        <begin position="41"/>
        <end position="67"/>
    </location>
</feature>
<comment type="caution">
    <text evidence="2">The sequence shown here is derived from an EMBL/GenBank/DDBJ whole genome shotgun (WGS) entry which is preliminary data.</text>
</comment>
<dbReference type="EMBL" id="JAHQIW010004276">
    <property type="protein sequence ID" value="KAJ1361824.1"/>
    <property type="molecule type" value="Genomic_DNA"/>
</dbReference>
<evidence type="ECO:0000256" key="1">
    <source>
        <dbReference type="SAM" id="MobiDB-lite"/>
    </source>
</evidence>